<gene>
    <name evidence="6" type="primary">FIP1_3</name>
    <name evidence="6" type="ORF">PGTUg99_009322</name>
</gene>
<evidence type="ECO:0000256" key="4">
    <source>
        <dbReference type="ARBA" id="ARBA00023242"/>
    </source>
</evidence>
<proteinExistence type="inferred from homology"/>
<dbReference type="EMBL" id="VDEP01000444">
    <property type="protein sequence ID" value="KAA1079053.1"/>
    <property type="molecule type" value="Genomic_DNA"/>
</dbReference>
<dbReference type="GO" id="GO:0005847">
    <property type="term" value="C:mRNA cleavage and polyadenylation specificity factor complex"/>
    <property type="evidence" value="ECO:0007669"/>
    <property type="project" value="TreeGrafter"/>
</dbReference>
<evidence type="ECO:0000256" key="3">
    <source>
        <dbReference type="ARBA" id="ARBA00022664"/>
    </source>
</evidence>
<evidence type="ECO:0000259" key="5">
    <source>
        <dbReference type="Pfam" id="PF05182"/>
    </source>
</evidence>
<protein>
    <submittedName>
        <fullName evidence="6">Cleavage polyadenylation factor subunit fip1</fullName>
    </submittedName>
</protein>
<sequence>MNFDFEALPQSEKGWKKPGAHLADWFNYGFDETTWRTYVMKQKRLRNEEGWAANPFAAFAMGNVEQAWAGLPPELKGVMMGIIMGNSLGSRNNNHAPQMPQLVPPMMVMNPMMQGMEMGGYGIQGMSGMMAGANPQMNGGHNPGLNNQHNEGASRGQLLISFIFPNVASEPCIHSVMNNIGMSLDWCATISIKPTVATFLAAVTRSLSLVTLFLSSMPFLLQSLSKTQAVLLSRQKICLPYTVMIWTRKSNTIMSNKECRTKCDTCSI</sequence>
<dbReference type="InterPro" id="IPR051187">
    <property type="entry name" value="Pre-mRNA_3'-end_processing_reg"/>
</dbReference>
<dbReference type="InterPro" id="IPR007854">
    <property type="entry name" value="Fip1_dom"/>
</dbReference>
<accession>A0A5B0MRQ3</accession>
<dbReference type="AlphaFoldDB" id="A0A5B0MRQ3"/>
<reference evidence="6 7" key="1">
    <citation type="submission" date="2019-05" db="EMBL/GenBank/DDBJ databases">
        <title>Emergence of the Ug99 lineage of the wheat stem rust pathogen through somatic hybridization.</title>
        <authorList>
            <person name="Li F."/>
            <person name="Upadhyaya N.M."/>
            <person name="Sperschneider J."/>
            <person name="Matny O."/>
            <person name="Nguyen-Phuc H."/>
            <person name="Mago R."/>
            <person name="Raley C."/>
            <person name="Miller M.E."/>
            <person name="Silverstein K.A.T."/>
            <person name="Henningsen E."/>
            <person name="Hirsch C.D."/>
            <person name="Visser B."/>
            <person name="Pretorius Z.A."/>
            <person name="Steffenson B.J."/>
            <person name="Schwessinger B."/>
            <person name="Dodds P.N."/>
            <person name="Figueroa M."/>
        </authorList>
    </citation>
    <scope>NUCLEOTIDE SEQUENCE [LARGE SCALE GENOMIC DNA]</scope>
    <source>
        <strain evidence="6 7">Ug99</strain>
    </source>
</reference>
<organism evidence="6 7">
    <name type="scientific">Puccinia graminis f. sp. tritici</name>
    <dbReference type="NCBI Taxonomy" id="56615"/>
    <lineage>
        <taxon>Eukaryota</taxon>
        <taxon>Fungi</taxon>
        <taxon>Dikarya</taxon>
        <taxon>Basidiomycota</taxon>
        <taxon>Pucciniomycotina</taxon>
        <taxon>Pucciniomycetes</taxon>
        <taxon>Pucciniales</taxon>
        <taxon>Pucciniaceae</taxon>
        <taxon>Puccinia</taxon>
    </lineage>
</organism>
<dbReference type="GO" id="GO:0006397">
    <property type="term" value="P:mRNA processing"/>
    <property type="evidence" value="ECO:0007669"/>
    <property type="project" value="UniProtKB-KW"/>
</dbReference>
<evidence type="ECO:0000313" key="6">
    <source>
        <dbReference type="EMBL" id="KAA1079053.1"/>
    </source>
</evidence>
<comment type="caution">
    <text evidence="6">The sequence shown here is derived from an EMBL/GenBank/DDBJ whole genome shotgun (WGS) entry which is preliminary data.</text>
</comment>
<comment type="subcellular location">
    <subcellularLocation>
        <location evidence="1">Nucleus</location>
    </subcellularLocation>
</comment>
<keyword evidence="4" id="KW-0539">Nucleus</keyword>
<keyword evidence="3" id="KW-0507">mRNA processing</keyword>
<dbReference type="PANTHER" id="PTHR13484:SF0">
    <property type="entry name" value="PRE-MRNA 3'-END-PROCESSING FACTOR FIP1"/>
    <property type="match status" value="1"/>
</dbReference>
<evidence type="ECO:0000313" key="7">
    <source>
        <dbReference type="Proteomes" id="UP000325313"/>
    </source>
</evidence>
<name>A0A5B0MRQ3_PUCGR</name>
<dbReference type="PANTHER" id="PTHR13484">
    <property type="entry name" value="FIP1-LIKE 1 PROTEIN"/>
    <property type="match status" value="1"/>
</dbReference>
<comment type="similarity">
    <text evidence="2">Belongs to the FIP1 family.</text>
</comment>
<evidence type="ECO:0000256" key="2">
    <source>
        <dbReference type="ARBA" id="ARBA00007459"/>
    </source>
</evidence>
<feature type="domain" description="Pre-mRNA polyadenylation factor Fip1" evidence="5">
    <location>
        <begin position="4"/>
        <end position="46"/>
    </location>
</feature>
<dbReference type="Pfam" id="PF05182">
    <property type="entry name" value="Fip1"/>
    <property type="match status" value="1"/>
</dbReference>
<evidence type="ECO:0000256" key="1">
    <source>
        <dbReference type="ARBA" id="ARBA00004123"/>
    </source>
</evidence>
<dbReference type="Proteomes" id="UP000325313">
    <property type="component" value="Unassembled WGS sequence"/>
</dbReference>